<evidence type="ECO:0000313" key="3">
    <source>
        <dbReference type="Proteomes" id="UP001201163"/>
    </source>
</evidence>
<evidence type="ECO:0000256" key="1">
    <source>
        <dbReference type="SAM" id="SignalP"/>
    </source>
</evidence>
<dbReference type="EMBL" id="JAKELL010000018">
    <property type="protein sequence ID" value="KAH8993514.1"/>
    <property type="molecule type" value="Genomic_DNA"/>
</dbReference>
<evidence type="ECO:0000313" key="2">
    <source>
        <dbReference type="EMBL" id="KAH8993514.1"/>
    </source>
</evidence>
<proteinExistence type="predicted"/>
<comment type="caution">
    <text evidence="2">The sequence shown here is derived from an EMBL/GenBank/DDBJ whole genome shotgun (WGS) entry which is preliminary data.</text>
</comment>
<name>A0AAD4QEI9_9AGAM</name>
<feature type="signal peptide" evidence="1">
    <location>
        <begin position="1"/>
        <end position="22"/>
    </location>
</feature>
<keyword evidence="3" id="KW-1185">Reference proteome</keyword>
<gene>
    <name evidence="2" type="ORF">EDB92DRAFT_1854610</name>
</gene>
<keyword evidence="1" id="KW-0732">Signal</keyword>
<protein>
    <submittedName>
        <fullName evidence="2">Uncharacterized protein</fullName>
    </submittedName>
</protein>
<reference evidence="2" key="1">
    <citation type="submission" date="2022-01" db="EMBL/GenBank/DDBJ databases">
        <title>Comparative genomics reveals a dynamic genome evolution in the ectomycorrhizal milk-cap (Lactarius) mushrooms.</title>
        <authorList>
            <consortium name="DOE Joint Genome Institute"/>
            <person name="Lebreton A."/>
            <person name="Tang N."/>
            <person name="Kuo A."/>
            <person name="LaButti K."/>
            <person name="Drula E."/>
            <person name="Barry K."/>
            <person name="Clum A."/>
            <person name="Lipzen A."/>
            <person name="Mousain D."/>
            <person name="Ng V."/>
            <person name="Wang R."/>
            <person name="Wang X."/>
            <person name="Dai Y."/>
            <person name="Henrissat B."/>
            <person name="Grigoriev I.V."/>
            <person name="Guerin-Laguette A."/>
            <person name="Yu F."/>
            <person name="Martin F.M."/>
        </authorList>
    </citation>
    <scope>NUCLEOTIDE SEQUENCE</scope>
    <source>
        <strain evidence="2">QP</strain>
    </source>
</reference>
<sequence length="79" mass="8347">MVHLGLRLTIGELLAAAGPAFAAAYGRRMGEKSLAAIVTWRGFARPAPAMRKGRVKDLFERLEGGVSKGVRVAVSIGVL</sequence>
<dbReference type="Proteomes" id="UP001201163">
    <property type="component" value="Unassembled WGS sequence"/>
</dbReference>
<dbReference type="AlphaFoldDB" id="A0AAD4QEI9"/>
<accession>A0AAD4QEI9</accession>
<feature type="chain" id="PRO_5042279897" evidence="1">
    <location>
        <begin position="23"/>
        <end position="79"/>
    </location>
</feature>
<organism evidence="2 3">
    <name type="scientific">Lactarius akahatsu</name>
    <dbReference type="NCBI Taxonomy" id="416441"/>
    <lineage>
        <taxon>Eukaryota</taxon>
        <taxon>Fungi</taxon>
        <taxon>Dikarya</taxon>
        <taxon>Basidiomycota</taxon>
        <taxon>Agaricomycotina</taxon>
        <taxon>Agaricomycetes</taxon>
        <taxon>Russulales</taxon>
        <taxon>Russulaceae</taxon>
        <taxon>Lactarius</taxon>
    </lineage>
</organism>